<sequence>MICALYKEVIFPVVHTNSYRKSEVYIRGATHSVVDPAHIYQEMKFFIVDLSNKNFSSPIEKAAFAHAQLVKIHPFYDGNGRTSRLIMNLSLLNDDYPMLNIKKEMRSEYFFALNQYGENKDLNPFIKFMETAMFHQIDEFLNKYRLQ</sequence>
<name>E8LI54_SUCHY</name>
<dbReference type="eggNOG" id="COG3177">
    <property type="taxonomic scope" value="Bacteria"/>
</dbReference>
<feature type="binding site" evidence="2">
    <location>
        <begin position="77"/>
        <end position="84"/>
    </location>
    <ligand>
        <name>ATP</name>
        <dbReference type="ChEBI" id="CHEBI:30616"/>
    </ligand>
</feature>
<dbReference type="InterPro" id="IPR040198">
    <property type="entry name" value="Fido_containing"/>
</dbReference>
<accession>E8LI54</accession>
<keyword evidence="2" id="KW-0067">ATP-binding</keyword>
<dbReference type="SUPFAM" id="SSF140931">
    <property type="entry name" value="Fic-like"/>
    <property type="match status" value="1"/>
</dbReference>
<dbReference type="GO" id="GO:0005524">
    <property type="term" value="F:ATP binding"/>
    <property type="evidence" value="ECO:0007669"/>
    <property type="project" value="UniProtKB-KW"/>
</dbReference>
<comment type="caution">
    <text evidence="4">The sequence shown here is derived from an EMBL/GenBank/DDBJ whole genome shotgun (WGS) entry which is preliminary data.</text>
</comment>
<keyword evidence="5" id="KW-1185">Reference proteome</keyword>
<dbReference type="InterPro" id="IPR036597">
    <property type="entry name" value="Fido-like_dom_sf"/>
</dbReference>
<dbReference type="Gene3D" id="1.10.3290.10">
    <property type="entry name" value="Fido-like domain"/>
    <property type="match status" value="1"/>
</dbReference>
<evidence type="ECO:0000259" key="3">
    <source>
        <dbReference type="PROSITE" id="PS51459"/>
    </source>
</evidence>
<organism evidence="4 5">
    <name type="scientific">Succinatimonas hippei (strain DSM 22608 / JCM 16073 / KCTC 15190 / YIT 12066)</name>
    <dbReference type="NCBI Taxonomy" id="762983"/>
    <lineage>
        <taxon>Bacteria</taxon>
        <taxon>Pseudomonadati</taxon>
        <taxon>Pseudomonadota</taxon>
        <taxon>Gammaproteobacteria</taxon>
        <taxon>Aeromonadales</taxon>
        <taxon>Succinivibrionaceae</taxon>
        <taxon>Succinatimonas</taxon>
    </lineage>
</organism>
<dbReference type="InterPro" id="IPR003812">
    <property type="entry name" value="Fido"/>
</dbReference>
<dbReference type="AlphaFoldDB" id="E8LI54"/>
<reference evidence="4 5" key="1">
    <citation type="submission" date="2011-01" db="EMBL/GenBank/DDBJ databases">
        <authorList>
            <person name="Weinstock G."/>
            <person name="Sodergren E."/>
            <person name="Clifton S."/>
            <person name="Fulton L."/>
            <person name="Fulton B."/>
            <person name="Courtney L."/>
            <person name="Fronick C."/>
            <person name="Harrison M."/>
            <person name="Strong C."/>
            <person name="Farmer C."/>
            <person name="Delahaunty K."/>
            <person name="Markovic C."/>
            <person name="Hall O."/>
            <person name="Minx P."/>
            <person name="Tomlinson C."/>
            <person name="Mitreva M."/>
            <person name="Hou S."/>
            <person name="Chen J."/>
            <person name="Wollam A."/>
            <person name="Pepin K.H."/>
            <person name="Johnson M."/>
            <person name="Bhonagiri V."/>
            <person name="Zhang X."/>
            <person name="Suruliraj S."/>
            <person name="Warren W."/>
            <person name="Chinwalla A."/>
            <person name="Mardis E.R."/>
            <person name="Wilson R.K."/>
        </authorList>
    </citation>
    <scope>NUCLEOTIDE SEQUENCE [LARGE SCALE GENOMIC DNA]</scope>
    <source>
        <strain evidence="5">DSM 22608 / JCM 16073 / KCTC 15190 / YIT 12066</strain>
    </source>
</reference>
<dbReference type="Pfam" id="PF02661">
    <property type="entry name" value="Fic"/>
    <property type="match status" value="1"/>
</dbReference>
<feature type="domain" description="Fido" evidence="3">
    <location>
        <begin position="1"/>
        <end position="131"/>
    </location>
</feature>
<dbReference type="Proteomes" id="UP000018458">
    <property type="component" value="Unassembled WGS sequence"/>
</dbReference>
<proteinExistence type="predicted"/>
<feature type="active site" evidence="1">
    <location>
        <position position="73"/>
    </location>
</feature>
<dbReference type="PANTHER" id="PTHR13504:SF38">
    <property type="entry name" value="FIDO DOMAIN-CONTAINING PROTEIN"/>
    <property type="match status" value="1"/>
</dbReference>
<dbReference type="HOGENOM" id="CLU_040460_4_1_6"/>
<dbReference type="PROSITE" id="PS51459">
    <property type="entry name" value="FIDO"/>
    <property type="match status" value="1"/>
</dbReference>
<keyword evidence="2" id="KW-0547">Nucleotide-binding</keyword>
<protein>
    <submittedName>
        <fullName evidence="4">Fic family protein</fullName>
    </submittedName>
</protein>
<evidence type="ECO:0000256" key="1">
    <source>
        <dbReference type="PIRSR" id="PIRSR640198-1"/>
    </source>
</evidence>
<dbReference type="EMBL" id="AEVO01000015">
    <property type="protein sequence ID" value="EFY07786.1"/>
    <property type="molecule type" value="Genomic_DNA"/>
</dbReference>
<dbReference type="PANTHER" id="PTHR13504">
    <property type="entry name" value="FIDO DOMAIN-CONTAINING PROTEIN DDB_G0283145"/>
    <property type="match status" value="1"/>
</dbReference>
<evidence type="ECO:0000256" key="2">
    <source>
        <dbReference type="PIRSR" id="PIRSR640198-2"/>
    </source>
</evidence>
<dbReference type="STRING" id="762983.HMPREF9444_00369"/>
<dbReference type="RefSeq" id="WP_009142592.1">
    <property type="nucleotide sequence ID" value="NZ_GL830953.1"/>
</dbReference>
<gene>
    <name evidence="4" type="ORF">HMPREF9444_00369</name>
</gene>
<evidence type="ECO:0000313" key="5">
    <source>
        <dbReference type="Proteomes" id="UP000018458"/>
    </source>
</evidence>
<evidence type="ECO:0000313" key="4">
    <source>
        <dbReference type="EMBL" id="EFY07786.1"/>
    </source>
</evidence>